<evidence type="ECO:0000256" key="1">
    <source>
        <dbReference type="ARBA" id="ARBA00023015"/>
    </source>
</evidence>
<proteinExistence type="predicted"/>
<dbReference type="SUPFAM" id="SSF48498">
    <property type="entry name" value="Tetracyclin repressor-like, C-terminal domain"/>
    <property type="match status" value="1"/>
</dbReference>
<dbReference type="SUPFAM" id="SSF46689">
    <property type="entry name" value="Homeodomain-like"/>
    <property type="match status" value="1"/>
</dbReference>
<organism evidence="6 7">
    <name type="scientific">Plantactinospora endophytica</name>
    <dbReference type="NCBI Taxonomy" id="673535"/>
    <lineage>
        <taxon>Bacteria</taxon>
        <taxon>Bacillati</taxon>
        <taxon>Actinomycetota</taxon>
        <taxon>Actinomycetes</taxon>
        <taxon>Micromonosporales</taxon>
        <taxon>Micromonosporaceae</taxon>
        <taxon>Plantactinospora</taxon>
    </lineage>
</organism>
<protein>
    <submittedName>
        <fullName evidence="6">TetR family transcriptional regulator</fullName>
    </submittedName>
</protein>
<keyword evidence="3" id="KW-0804">Transcription</keyword>
<dbReference type="Pfam" id="PF16859">
    <property type="entry name" value="TetR_C_11"/>
    <property type="match status" value="1"/>
</dbReference>
<dbReference type="Gene3D" id="1.10.357.10">
    <property type="entry name" value="Tetracycline Repressor, domain 2"/>
    <property type="match status" value="1"/>
</dbReference>
<dbReference type="InterPro" id="IPR009057">
    <property type="entry name" value="Homeodomain-like_sf"/>
</dbReference>
<accession>A0ABQ4ECY6</accession>
<evidence type="ECO:0000256" key="2">
    <source>
        <dbReference type="ARBA" id="ARBA00023125"/>
    </source>
</evidence>
<feature type="DNA-binding region" description="H-T-H motif" evidence="4">
    <location>
        <begin position="44"/>
        <end position="63"/>
    </location>
</feature>
<keyword evidence="7" id="KW-1185">Reference proteome</keyword>
<feature type="domain" description="HTH tetR-type" evidence="5">
    <location>
        <begin position="20"/>
        <end position="81"/>
    </location>
</feature>
<dbReference type="InterPro" id="IPR011075">
    <property type="entry name" value="TetR_C"/>
</dbReference>
<dbReference type="Gene3D" id="1.10.10.60">
    <property type="entry name" value="Homeodomain-like"/>
    <property type="match status" value="1"/>
</dbReference>
<dbReference type="EMBL" id="BONW01000044">
    <property type="protein sequence ID" value="GIG92539.1"/>
    <property type="molecule type" value="Genomic_DNA"/>
</dbReference>
<keyword evidence="2 4" id="KW-0238">DNA-binding</keyword>
<evidence type="ECO:0000313" key="7">
    <source>
        <dbReference type="Proteomes" id="UP000646749"/>
    </source>
</evidence>
<dbReference type="InterPro" id="IPR001647">
    <property type="entry name" value="HTH_TetR"/>
</dbReference>
<dbReference type="InterPro" id="IPR023772">
    <property type="entry name" value="DNA-bd_HTH_TetR-type_CS"/>
</dbReference>
<dbReference type="PROSITE" id="PS01081">
    <property type="entry name" value="HTH_TETR_1"/>
    <property type="match status" value="1"/>
</dbReference>
<dbReference type="Pfam" id="PF00440">
    <property type="entry name" value="TetR_N"/>
    <property type="match status" value="1"/>
</dbReference>
<dbReference type="InterPro" id="IPR050109">
    <property type="entry name" value="HTH-type_TetR-like_transc_reg"/>
</dbReference>
<evidence type="ECO:0000313" key="6">
    <source>
        <dbReference type="EMBL" id="GIG92539.1"/>
    </source>
</evidence>
<dbReference type="RefSeq" id="WP_203870861.1">
    <property type="nucleotide sequence ID" value="NZ_BONW01000044.1"/>
</dbReference>
<evidence type="ECO:0000256" key="3">
    <source>
        <dbReference type="ARBA" id="ARBA00023163"/>
    </source>
</evidence>
<dbReference type="PROSITE" id="PS50977">
    <property type="entry name" value="HTH_TETR_2"/>
    <property type="match status" value="1"/>
</dbReference>
<evidence type="ECO:0000259" key="5">
    <source>
        <dbReference type="PROSITE" id="PS50977"/>
    </source>
</evidence>
<sequence>MVNVTETTDAPRAPGRPRSIRADEAILEAALDLLADGSSIEALSIEAIATRAGVGKATIYRRWSGKEALLHDALRRLKPPPPPPPGRSVREDLIALVGNTGHNPDPRMRQIMPCLMPTISRSPEQYRLYQELVEPRRRMIREVLRRGIDLGELRADLDVELTLALLTAPLLMQRLLRAQPDLDERDLPARIVDAVIAGIVAR</sequence>
<name>A0ABQ4ECY6_9ACTN</name>
<dbReference type="PANTHER" id="PTHR30055:SF148">
    <property type="entry name" value="TETR-FAMILY TRANSCRIPTIONAL REGULATOR"/>
    <property type="match status" value="1"/>
</dbReference>
<dbReference type="PANTHER" id="PTHR30055">
    <property type="entry name" value="HTH-TYPE TRANSCRIPTIONAL REGULATOR RUTR"/>
    <property type="match status" value="1"/>
</dbReference>
<evidence type="ECO:0000256" key="4">
    <source>
        <dbReference type="PROSITE-ProRule" id="PRU00335"/>
    </source>
</evidence>
<dbReference type="InterPro" id="IPR036271">
    <property type="entry name" value="Tet_transcr_reg_TetR-rel_C_sf"/>
</dbReference>
<keyword evidence="1" id="KW-0805">Transcription regulation</keyword>
<gene>
    <name evidence="6" type="ORF">Pen02_74750</name>
</gene>
<reference evidence="6 7" key="1">
    <citation type="submission" date="2021-01" db="EMBL/GenBank/DDBJ databases">
        <title>Whole genome shotgun sequence of Plantactinospora endophytica NBRC 110450.</title>
        <authorList>
            <person name="Komaki H."/>
            <person name="Tamura T."/>
        </authorList>
    </citation>
    <scope>NUCLEOTIDE SEQUENCE [LARGE SCALE GENOMIC DNA]</scope>
    <source>
        <strain evidence="6 7">NBRC 110450</strain>
    </source>
</reference>
<dbReference type="Proteomes" id="UP000646749">
    <property type="component" value="Unassembled WGS sequence"/>
</dbReference>
<comment type="caution">
    <text evidence="6">The sequence shown here is derived from an EMBL/GenBank/DDBJ whole genome shotgun (WGS) entry which is preliminary data.</text>
</comment>